<dbReference type="AlphaFoldDB" id="A0A0F6WAI7"/>
<name>A0A0F6WAI7_9BACT</name>
<feature type="signal peptide" evidence="1">
    <location>
        <begin position="1"/>
        <end position="18"/>
    </location>
</feature>
<dbReference type="OrthoDB" id="5477392at2"/>
<accession>A0A0F6WAI7</accession>
<protein>
    <recommendedName>
        <fullName evidence="4">Tryptophan synthase alpha chain</fullName>
    </recommendedName>
</protein>
<gene>
    <name evidence="2" type="ORF">DB32_008761</name>
</gene>
<dbReference type="RefSeq" id="WP_053238457.1">
    <property type="nucleotide sequence ID" value="NZ_CP011125.1"/>
</dbReference>
<dbReference type="PROSITE" id="PS51257">
    <property type="entry name" value="PROKAR_LIPOPROTEIN"/>
    <property type="match status" value="1"/>
</dbReference>
<keyword evidence="3" id="KW-1185">Reference proteome</keyword>
<dbReference type="InterPro" id="IPR001673">
    <property type="entry name" value="S_mold_repeat"/>
</dbReference>
<dbReference type="Pfam" id="PF00526">
    <property type="entry name" value="Dicty_CTDC"/>
    <property type="match status" value="1"/>
</dbReference>
<feature type="chain" id="PRO_5002511920" description="Tryptophan synthase alpha chain" evidence="1">
    <location>
        <begin position="19"/>
        <end position="427"/>
    </location>
</feature>
<keyword evidence="1" id="KW-0732">Signal</keyword>
<proteinExistence type="predicted"/>
<evidence type="ECO:0000313" key="3">
    <source>
        <dbReference type="Proteomes" id="UP000034883"/>
    </source>
</evidence>
<organism evidence="2 3">
    <name type="scientific">Sandaracinus amylolyticus</name>
    <dbReference type="NCBI Taxonomy" id="927083"/>
    <lineage>
        <taxon>Bacteria</taxon>
        <taxon>Pseudomonadati</taxon>
        <taxon>Myxococcota</taxon>
        <taxon>Polyangia</taxon>
        <taxon>Polyangiales</taxon>
        <taxon>Sandaracinaceae</taxon>
        <taxon>Sandaracinus</taxon>
    </lineage>
</organism>
<reference evidence="2 3" key="1">
    <citation type="submission" date="2015-03" db="EMBL/GenBank/DDBJ databases">
        <title>Genome assembly of Sandaracinus amylolyticus DSM 53668.</title>
        <authorList>
            <person name="Sharma G."/>
            <person name="Subramanian S."/>
        </authorList>
    </citation>
    <scope>NUCLEOTIDE SEQUENCE [LARGE SCALE GENOMIC DNA]</scope>
    <source>
        <strain evidence="2 3">DSM 53668</strain>
    </source>
</reference>
<evidence type="ECO:0008006" key="4">
    <source>
        <dbReference type="Google" id="ProtNLM"/>
    </source>
</evidence>
<sequence>MLARLTCLVAVASSLAIAGCSLERVGFEGRDAGTPPSDSGGFDAGREDGGRLCEVGGCDDGNVCTNDVCNPSIGCVRTPVPGSCDDHVLCNGADSCGEGTCSVHDGVDPCPGASFCDATSDTCMGCEDDTDCPAEMVGDWGACTFPTNVCATMGMRTRSITSYTCSNTGTCDATIRAETEPCTRATDGLSCGAPTAGPWSACTYVDATCSTMGTRTRTVTTPTCASGSCAMIPTIETDTTGCGRTTDGVMCGAPIPGAWSLCGGYDDTCDESGTQSRTITTPRCSAGACTGTTTTSEMRACTRDSDGIMCGAETCGDWGLCVRTSASGSACMGNGVQTRRCTGAQCSAGTCAMSGIRIDERACMLGGDPCERGRSCRPCQPLVGSVCSPGAMGYRECTIFAGTCSGGMASCGGNETDVTIYDRCTCP</sequence>
<dbReference type="Proteomes" id="UP000034883">
    <property type="component" value="Chromosome"/>
</dbReference>
<dbReference type="STRING" id="927083.DB32_008761"/>
<evidence type="ECO:0000313" key="2">
    <source>
        <dbReference type="EMBL" id="AKF11612.1"/>
    </source>
</evidence>
<evidence type="ECO:0000256" key="1">
    <source>
        <dbReference type="SAM" id="SignalP"/>
    </source>
</evidence>
<dbReference type="KEGG" id="samy:DB32_008761"/>
<dbReference type="EMBL" id="CP011125">
    <property type="protein sequence ID" value="AKF11612.1"/>
    <property type="molecule type" value="Genomic_DNA"/>
</dbReference>